<dbReference type="Pfam" id="PF14815">
    <property type="entry name" value="NUDIX_4"/>
    <property type="match status" value="1"/>
</dbReference>
<name>A0ABT1D738_9PROT</name>
<dbReference type="CDD" id="cd00056">
    <property type="entry name" value="ENDO3c"/>
    <property type="match status" value="1"/>
</dbReference>
<comment type="cofactor">
    <cofactor evidence="14">
        <name>[4Fe-4S] cluster</name>
        <dbReference type="ChEBI" id="CHEBI:49883"/>
    </cofactor>
    <text evidence="14">Binds 1 [4Fe-4S] cluster.</text>
</comment>
<dbReference type="Pfam" id="PF00730">
    <property type="entry name" value="HhH-GPD"/>
    <property type="match status" value="1"/>
</dbReference>
<evidence type="ECO:0000256" key="7">
    <source>
        <dbReference type="ARBA" id="ARBA00022723"/>
    </source>
</evidence>
<keyword evidence="12" id="KW-0234">DNA repair</keyword>
<sequence>MAILPPAAPLLDWYDRHRRVLPFRATEGAPDPYQVWLSEVMLQQTTVAAVGPRFARFLARFPDVAALAAAPEAAVMEEWAGLGYYARARNLHACAKAVAAAGGFPRSTAGLRALPGIGPYTAAAIAAIAFGEAVVPVDGNVERVVARLAAEETPLPAARPRLAALAAGFMTDAAARARPGDFAQALFDLGATICTPRAPACALCPWRGGCAAQLRGIQAELPRKAAKRARPLRQGVHFLLRDAAGRVLLRRRPPRGLLGGMLELPGTPWRDAPWEAAEALEFAPRPALEWRSLPGVARHGFTHFELEMRLFAAAVPELAAGEGEELRPLAGLDAALPTVMRRVLRLGEG</sequence>
<dbReference type="PANTHER" id="PTHR42944:SF1">
    <property type="entry name" value="ADENINE DNA GLYCOSYLASE"/>
    <property type="match status" value="1"/>
</dbReference>
<dbReference type="InterPro" id="IPR011257">
    <property type="entry name" value="DNA_glycosylase"/>
</dbReference>
<evidence type="ECO:0000256" key="4">
    <source>
        <dbReference type="ARBA" id="ARBA00012045"/>
    </source>
</evidence>
<dbReference type="EMBL" id="JAFIRR010000103">
    <property type="protein sequence ID" value="MCO6417738.1"/>
    <property type="molecule type" value="Genomic_DNA"/>
</dbReference>
<evidence type="ECO:0000256" key="5">
    <source>
        <dbReference type="ARBA" id="ARBA00022023"/>
    </source>
</evidence>
<keyword evidence="8 14" id="KW-0227">DNA damage</keyword>
<evidence type="ECO:0000256" key="8">
    <source>
        <dbReference type="ARBA" id="ARBA00022763"/>
    </source>
</evidence>
<keyword evidence="6" id="KW-0004">4Fe-4S</keyword>
<evidence type="ECO:0000256" key="6">
    <source>
        <dbReference type="ARBA" id="ARBA00022485"/>
    </source>
</evidence>
<dbReference type="Gene3D" id="1.10.1670.10">
    <property type="entry name" value="Helix-hairpin-Helix base-excision DNA repair enzymes (C-terminal)"/>
    <property type="match status" value="1"/>
</dbReference>
<dbReference type="Gene3D" id="3.90.79.10">
    <property type="entry name" value="Nucleoside Triphosphate Pyrophosphohydrolase"/>
    <property type="match status" value="1"/>
</dbReference>
<evidence type="ECO:0000256" key="1">
    <source>
        <dbReference type="ARBA" id="ARBA00000843"/>
    </source>
</evidence>
<dbReference type="Gene3D" id="1.10.340.30">
    <property type="entry name" value="Hypothetical protein, domain 2"/>
    <property type="match status" value="1"/>
</dbReference>
<dbReference type="InterPro" id="IPR023170">
    <property type="entry name" value="HhH_base_excis_C"/>
</dbReference>
<dbReference type="SUPFAM" id="SSF55811">
    <property type="entry name" value="Nudix"/>
    <property type="match status" value="1"/>
</dbReference>
<dbReference type="EC" id="3.2.2.31" evidence="4 14"/>
<dbReference type="CDD" id="cd03431">
    <property type="entry name" value="NUDIX_DNA_Glycosylase_C-MutY"/>
    <property type="match status" value="1"/>
</dbReference>
<comment type="catalytic activity">
    <reaction evidence="1 14">
        <text>Hydrolyzes free adenine bases from 7,8-dihydro-8-oxoguanine:adenine mismatched double-stranded DNA, leaving an apurinic site.</text>
        <dbReference type="EC" id="3.2.2.31"/>
    </reaction>
</comment>
<dbReference type="RefSeq" id="WP_252954374.1">
    <property type="nucleotide sequence ID" value="NZ_JAFIRR010000103.1"/>
</dbReference>
<dbReference type="Proteomes" id="UP001523392">
    <property type="component" value="Unassembled WGS sequence"/>
</dbReference>
<evidence type="ECO:0000256" key="3">
    <source>
        <dbReference type="ARBA" id="ARBA00008343"/>
    </source>
</evidence>
<evidence type="ECO:0000256" key="12">
    <source>
        <dbReference type="ARBA" id="ARBA00023204"/>
    </source>
</evidence>
<keyword evidence="9" id="KW-0378">Hydrolase</keyword>
<evidence type="ECO:0000256" key="2">
    <source>
        <dbReference type="ARBA" id="ARBA00002933"/>
    </source>
</evidence>
<comment type="function">
    <text evidence="2">Adenine glycosylase active on G-A mispairs. MutY also corrects error-prone DNA synthesis past GO lesions which are due to the oxidatively damaged form of guanine: 7,8-dihydro-8-oxoguanine (8-oxo-dGTP).</text>
</comment>
<evidence type="ECO:0000256" key="9">
    <source>
        <dbReference type="ARBA" id="ARBA00022801"/>
    </source>
</evidence>
<accession>A0ABT1D738</accession>
<keyword evidence="17" id="KW-1185">Reference proteome</keyword>
<keyword evidence="10 14" id="KW-0408">Iron</keyword>
<evidence type="ECO:0000259" key="15">
    <source>
        <dbReference type="SMART" id="SM00478"/>
    </source>
</evidence>
<dbReference type="PANTHER" id="PTHR42944">
    <property type="entry name" value="ADENINE DNA GLYCOSYLASE"/>
    <property type="match status" value="1"/>
</dbReference>
<evidence type="ECO:0000256" key="13">
    <source>
        <dbReference type="ARBA" id="ARBA00023295"/>
    </source>
</evidence>
<evidence type="ECO:0000256" key="14">
    <source>
        <dbReference type="RuleBase" id="RU365096"/>
    </source>
</evidence>
<dbReference type="InterPro" id="IPR000445">
    <property type="entry name" value="HhH_motif"/>
</dbReference>
<dbReference type="SMART" id="SM00478">
    <property type="entry name" value="ENDO3c"/>
    <property type="match status" value="1"/>
</dbReference>
<dbReference type="InterPro" id="IPR004036">
    <property type="entry name" value="Endonuclease-III-like_CS2"/>
</dbReference>
<evidence type="ECO:0000313" key="17">
    <source>
        <dbReference type="Proteomes" id="UP001523392"/>
    </source>
</evidence>
<dbReference type="SUPFAM" id="SSF48150">
    <property type="entry name" value="DNA-glycosylase"/>
    <property type="match status" value="1"/>
</dbReference>
<dbReference type="InterPro" id="IPR015797">
    <property type="entry name" value="NUDIX_hydrolase-like_dom_sf"/>
</dbReference>
<reference evidence="16 17" key="1">
    <citation type="submission" date="2021-12" db="EMBL/GenBank/DDBJ databases">
        <title>Siccirubricoccus leaddurans sp. nov., a high concentration Zn2+ tolerance bacterium.</title>
        <authorList>
            <person name="Cao Y."/>
        </authorList>
    </citation>
    <scope>NUCLEOTIDE SEQUENCE [LARGE SCALE GENOMIC DNA]</scope>
    <source>
        <strain evidence="16 17">KC 17139</strain>
    </source>
</reference>
<keyword evidence="13 14" id="KW-0326">Glycosidase</keyword>
<evidence type="ECO:0000256" key="11">
    <source>
        <dbReference type="ARBA" id="ARBA00023014"/>
    </source>
</evidence>
<evidence type="ECO:0000313" key="16">
    <source>
        <dbReference type="EMBL" id="MCO6417738.1"/>
    </source>
</evidence>
<keyword evidence="7" id="KW-0479">Metal-binding</keyword>
<feature type="domain" description="HhH-GPD" evidence="15">
    <location>
        <begin position="41"/>
        <end position="192"/>
    </location>
</feature>
<keyword evidence="11" id="KW-0411">Iron-sulfur</keyword>
<comment type="caution">
    <text evidence="16">The sequence shown here is derived from an EMBL/GenBank/DDBJ whole genome shotgun (WGS) entry which is preliminary data.</text>
</comment>
<proteinExistence type="inferred from homology"/>
<dbReference type="PROSITE" id="PS01155">
    <property type="entry name" value="ENDONUCLEASE_III_2"/>
    <property type="match status" value="1"/>
</dbReference>
<organism evidence="16 17">
    <name type="scientific">Siccirubricoccus soli</name>
    <dbReference type="NCBI Taxonomy" id="2899147"/>
    <lineage>
        <taxon>Bacteria</taxon>
        <taxon>Pseudomonadati</taxon>
        <taxon>Pseudomonadota</taxon>
        <taxon>Alphaproteobacteria</taxon>
        <taxon>Acetobacterales</taxon>
        <taxon>Roseomonadaceae</taxon>
        <taxon>Siccirubricoccus</taxon>
    </lineage>
</organism>
<comment type="similarity">
    <text evidence="3 14">Belongs to the Nth/MutY family.</text>
</comment>
<evidence type="ECO:0000256" key="10">
    <source>
        <dbReference type="ARBA" id="ARBA00023004"/>
    </source>
</evidence>
<dbReference type="InterPro" id="IPR029119">
    <property type="entry name" value="MutY_C"/>
</dbReference>
<protein>
    <recommendedName>
        <fullName evidence="5 14">Adenine DNA glycosylase</fullName>
        <ecNumber evidence="4 14">3.2.2.31</ecNumber>
    </recommendedName>
</protein>
<dbReference type="InterPro" id="IPR003265">
    <property type="entry name" value="HhH-GPD_domain"/>
</dbReference>
<dbReference type="Pfam" id="PF00633">
    <property type="entry name" value="HHH"/>
    <property type="match status" value="1"/>
</dbReference>
<dbReference type="InterPro" id="IPR044298">
    <property type="entry name" value="MIG/MutY"/>
</dbReference>
<gene>
    <name evidence="16" type="ORF">JYK14_16445</name>
</gene>